<organism evidence="2 3">
    <name type="scientific">Uliginosibacterium silvisoli</name>
    <dbReference type="NCBI Taxonomy" id="3114758"/>
    <lineage>
        <taxon>Bacteria</taxon>
        <taxon>Pseudomonadati</taxon>
        <taxon>Pseudomonadota</taxon>
        <taxon>Betaproteobacteria</taxon>
        <taxon>Rhodocyclales</taxon>
        <taxon>Zoogloeaceae</taxon>
        <taxon>Uliginosibacterium</taxon>
    </lineage>
</organism>
<gene>
    <name evidence="2" type="ORF">VVD49_05880</name>
</gene>
<keyword evidence="3" id="KW-1185">Reference proteome</keyword>
<dbReference type="SMART" id="SM00052">
    <property type="entry name" value="EAL"/>
    <property type="match status" value="1"/>
</dbReference>
<evidence type="ECO:0000313" key="3">
    <source>
        <dbReference type="Proteomes" id="UP001331561"/>
    </source>
</evidence>
<protein>
    <submittedName>
        <fullName evidence="2">EAL domain-containing protein</fullName>
    </submittedName>
</protein>
<dbReference type="SUPFAM" id="SSF141868">
    <property type="entry name" value="EAL domain-like"/>
    <property type="match status" value="1"/>
</dbReference>
<dbReference type="CDD" id="cd01948">
    <property type="entry name" value="EAL"/>
    <property type="match status" value="1"/>
</dbReference>
<name>A0ABU6K2F2_9RHOO</name>
<dbReference type="Pfam" id="PF00563">
    <property type="entry name" value="EAL"/>
    <property type="match status" value="1"/>
</dbReference>
<dbReference type="PANTHER" id="PTHR33121:SF76">
    <property type="entry name" value="SIGNALING PROTEIN"/>
    <property type="match status" value="1"/>
</dbReference>
<evidence type="ECO:0000313" key="2">
    <source>
        <dbReference type="EMBL" id="MEC5385243.1"/>
    </source>
</evidence>
<dbReference type="PANTHER" id="PTHR33121">
    <property type="entry name" value="CYCLIC DI-GMP PHOSPHODIESTERASE PDEF"/>
    <property type="match status" value="1"/>
</dbReference>
<dbReference type="EMBL" id="JAYXHS010000001">
    <property type="protein sequence ID" value="MEC5385243.1"/>
    <property type="molecule type" value="Genomic_DNA"/>
</dbReference>
<dbReference type="InterPro" id="IPR050706">
    <property type="entry name" value="Cyclic-di-GMP_PDE-like"/>
</dbReference>
<dbReference type="InterPro" id="IPR035919">
    <property type="entry name" value="EAL_sf"/>
</dbReference>
<accession>A0ABU6K2F2</accession>
<feature type="domain" description="EAL" evidence="1">
    <location>
        <begin position="20"/>
        <end position="272"/>
    </location>
</feature>
<evidence type="ECO:0000259" key="1">
    <source>
        <dbReference type="PROSITE" id="PS50883"/>
    </source>
</evidence>
<reference evidence="2 3" key="1">
    <citation type="submission" date="2024-01" db="EMBL/GenBank/DDBJ databases">
        <title>Uliginosibacterium soil sp. nov.</title>
        <authorList>
            <person name="Lv Y."/>
        </authorList>
    </citation>
    <scope>NUCLEOTIDE SEQUENCE [LARGE SCALE GENOMIC DNA]</scope>
    <source>
        <strain evidence="2 3">H3</strain>
    </source>
</reference>
<dbReference type="Proteomes" id="UP001331561">
    <property type="component" value="Unassembled WGS sequence"/>
</dbReference>
<dbReference type="Gene3D" id="3.30.450.20">
    <property type="entry name" value="PAS domain"/>
    <property type="match status" value="1"/>
</dbReference>
<dbReference type="Gene3D" id="3.20.20.450">
    <property type="entry name" value="EAL domain"/>
    <property type="match status" value="1"/>
</dbReference>
<dbReference type="RefSeq" id="WP_327598203.1">
    <property type="nucleotide sequence ID" value="NZ_JAYXHS010000001.1"/>
</dbReference>
<dbReference type="InterPro" id="IPR001633">
    <property type="entry name" value="EAL_dom"/>
</dbReference>
<dbReference type="InterPro" id="IPR029151">
    <property type="entry name" value="Sensor-like_sf"/>
</dbReference>
<dbReference type="PROSITE" id="PS50883">
    <property type="entry name" value="EAL"/>
    <property type="match status" value="1"/>
</dbReference>
<comment type="caution">
    <text evidence="2">The sequence shown here is derived from an EMBL/GenBank/DDBJ whole genome shotgun (WGS) entry which is preliminary data.</text>
</comment>
<dbReference type="SUPFAM" id="SSF103190">
    <property type="entry name" value="Sensory domain-like"/>
    <property type="match status" value="1"/>
</dbReference>
<proteinExistence type="predicted"/>
<sequence length="435" mass="47825">MSHSSPFLAGLPPEFRHFTPGAELDNDRMSLRWRDLSIRSVFQPIVSFSHSRVVGHEGLVRIAGNSATTISPPDFFRLVDATGELPQVDRACRLMHAWNARSAGGWLFLNLHPALFGRFDADDSARMVAAMVAGTGVPAHRCIIEVVEEAVIDRVRLEEGTAALRALGLGLALDDFGAGHSNFDRVWRIQPDVVKLDRSFAVRTEHDAAARRVLPRLVSMLHETGALVLLEGIETLDQALIAMDSDIDFGQGWFFARPAPDVLQDSQPVAPALDALWSRYEEHIHAQETQHHQRIAPYLNAIGYAGVLLSSGVPLQNAAGGFLSQPAAECFYLLDAEGRQVGTNISAREQRGQGVLRELGVMPGARWSRRPYFRRALQHPGKPQVTRPYVSISSGNTCVTVSAHVRINGHEHVICGDVDWDLLLQGESAPSVCRR</sequence>